<reference evidence="2" key="1">
    <citation type="submission" date="2015-06" db="UniProtKB">
        <authorList>
            <consortium name="EnsemblPlants"/>
        </authorList>
    </citation>
    <scope>IDENTIFICATION</scope>
</reference>
<dbReference type="AlphaFoldDB" id="N1QZ13"/>
<feature type="region of interest" description="Disordered" evidence="1">
    <location>
        <begin position="371"/>
        <end position="456"/>
    </location>
</feature>
<dbReference type="InterPro" id="IPR013187">
    <property type="entry name" value="F-box-assoc_dom_typ3"/>
</dbReference>
<evidence type="ECO:0000256" key="1">
    <source>
        <dbReference type="SAM" id="MobiDB-lite"/>
    </source>
</evidence>
<dbReference type="Gene3D" id="1.20.1280.50">
    <property type="match status" value="1"/>
</dbReference>
<dbReference type="PANTHER" id="PTHR31111">
    <property type="entry name" value="BNAA05G37150D PROTEIN-RELATED"/>
    <property type="match status" value="1"/>
</dbReference>
<accession>N1QZ13</accession>
<dbReference type="ExpressionAtlas" id="N1QZ13">
    <property type="expression patterns" value="baseline"/>
</dbReference>
<evidence type="ECO:0000313" key="2">
    <source>
        <dbReference type="EnsemblPlants" id="EMT16480"/>
    </source>
</evidence>
<sequence length="469" mass="51935">MPTSVPNDVVSEILSWAPVKSACRFRCASRGWQALISDPAFVAAHKARTEPQLLIVANSFHGVASGGRRRRRDLRLLDTDRSFVREVKSAGDLWTITSGPRGPVGATRVGRVLNVIDLATGDVLVTSTEMGDGGTFCTLGIGYAAPSGMFKVVRLMTTLSHGHQPKHTCELLALEDGARGWRRMQSPPIADYFGLHKNSMVTIDGVLYFLYSLSPPRVGGDYVLRLDLETEQWKRSIKAPKMRSTMPRMVELNGTLCMVHLEGRRTKNACTIIWLLSDLAKGTWAKAYVIPMPHAVDLVIPLRMMRHDGKLMCYCLHNDRPSPTLQVYDPLNGICTQLPDLPASGAVDCRKRVSPCFVYKATTPNHIWIGAGAEAAQSRPKETTEKSKRKNADNGGSTKTKKPRDRSAHQDRPLDSRTPKRRHLSTPPRRIATRMTTLRTLRPGASRLSGTSRQVWVSRGMARPAMGVR</sequence>
<dbReference type="SUPFAM" id="SSF50965">
    <property type="entry name" value="Galactose oxidase, central domain"/>
    <property type="match status" value="1"/>
</dbReference>
<protein>
    <submittedName>
        <fullName evidence="2">Uncharacterized protein</fullName>
    </submittedName>
</protein>
<dbReference type="NCBIfam" id="TIGR01640">
    <property type="entry name" value="F_box_assoc_1"/>
    <property type="match status" value="1"/>
</dbReference>
<dbReference type="InterPro" id="IPR015915">
    <property type="entry name" value="Kelch-typ_b-propeller"/>
</dbReference>
<dbReference type="SUPFAM" id="SSF81383">
    <property type="entry name" value="F-box domain"/>
    <property type="match status" value="1"/>
</dbReference>
<dbReference type="PANTHER" id="PTHR31111:SF136">
    <property type="entry name" value="F-BOX ASSOCIATED DOMAIN-CONTAINING PROTEIN"/>
    <property type="match status" value="1"/>
</dbReference>
<dbReference type="SMART" id="SM00256">
    <property type="entry name" value="FBOX"/>
    <property type="match status" value="1"/>
</dbReference>
<dbReference type="EnsemblPlants" id="EMT16480">
    <property type="protein sequence ID" value="EMT16480"/>
    <property type="gene ID" value="F775_03109"/>
</dbReference>
<dbReference type="Pfam" id="PF00646">
    <property type="entry name" value="F-box"/>
    <property type="match status" value="1"/>
</dbReference>
<name>N1QZ13_AEGTA</name>
<proteinExistence type="predicted"/>
<dbReference type="InterPro" id="IPR011043">
    <property type="entry name" value="Gal_Oxase/kelch_b-propeller"/>
</dbReference>
<dbReference type="Pfam" id="PF08268">
    <property type="entry name" value="FBA_3"/>
    <property type="match status" value="1"/>
</dbReference>
<feature type="compositionally biased region" description="Basic and acidic residues" evidence="1">
    <location>
        <begin position="405"/>
        <end position="418"/>
    </location>
</feature>
<dbReference type="CDD" id="cd22157">
    <property type="entry name" value="F-box_AtFBW1-like"/>
    <property type="match status" value="1"/>
</dbReference>
<dbReference type="InterPro" id="IPR001810">
    <property type="entry name" value="F-box_dom"/>
</dbReference>
<dbReference type="InterPro" id="IPR036047">
    <property type="entry name" value="F-box-like_dom_sf"/>
</dbReference>
<dbReference type="Gene3D" id="2.120.10.80">
    <property type="entry name" value="Kelch-type beta propeller"/>
    <property type="match status" value="1"/>
</dbReference>
<dbReference type="InterPro" id="IPR017451">
    <property type="entry name" value="F-box-assoc_interact_dom"/>
</dbReference>
<organism evidence="2">
    <name type="scientific">Aegilops tauschii</name>
    <name type="common">Tausch's goatgrass</name>
    <name type="synonym">Aegilops squarrosa</name>
    <dbReference type="NCBI Taxonomy" id="37682"/>
    <lineage>
        <taxon>Eukaryota</taxon>
        <taxon>Viridiplantae</taxon>
        <taxon>Streptophyta</taxon>
        <taxon>Embryophyta</taxon>
        <taxon>Tracheophyta</taxon>
        <taxon>Spermatophyta</taxon>
        <taxon>Magnoliopsida</taxon>
        <taxon>Liliopsida</taxon>
        <taxon>Poales</taxon>
        <taxon>Poaceae</taxon>
        <taxon>BOP clade</taxon>
        <taxon>Pooideae</taxon>
        <taxon>Triticodae</taxon>
        <taxon>Triticeae</taxon>
        <taxon>Triticinae</taxon>
        <taxon>Aegilops</taxon>
    </lineage>
</organism>
<feature type="compositionally biased region" description="Basic and acidic residues" evidence="1">
    <location>
        <begin position="379"/>
        <end position="392"/>
    </location>
</feature>